<dbReference type="EMBL" id="CP144751">
    <property type="protein sequence ID" value="WVZ87245.1"/>
    <property type="molecule type" value="Genomic_DNA"/>
</dbReference>
<dbReference type="Gene3D" id="3.40.50.300">
    <property type="entry name" value="P-loop containing nucleotide triphosphate hydrolases"/>
    <property type="match status" value="1"/>
</dbReference>
<dbReference type="Pfam" id="PF23559">
    <property type="entry name" value="WHD_DRP"/>
    <property type="match status" value="1"/>
</dbReference>
<dbReference type="PANTHER" id="PTHR36766">
    <property type="entry name" value="PLANT BROAD-SPECTRUM MILDEW RESISTANCE PROTEIN RPW8"/>
    <property type="match status" value="1"/>
</dbReference>
<dbReference type="SUPFAM" id="SSF52540">
    <property type="entry name" value="P-loop containing nucleoside triphosphate hydrolases"/>
    <property type="match status" value="1"/>
</dbReference>
<dbReference type="PANTHER" id="PTHR36766:SF70">
    <property type="entry name" value="DISEASE RESISTANCE PROTEIN RGA4"/>
    <property type="match status" value="1"/>
</dbReference>
<evidence type="ECO:0000259" key="7">
    <source>
        <dbReference type="Pfam" id="PF00931"/>
    </source>
</evidence>
<dbReference type="SUPFAM" id="SSF52047">
    <property type="entry name" value="RNI-like"/>
    <property type="match status" value="1"/>
</dbReference>
<dbReference type="PRINTS" id="PR00364">
    <property type="entry name" value="DISEASERSIST"/>
</dbReference>
<evidence type="ECO:0000256" key="5">
    <source>
        <dbReference type="ARBA" id="ARBA00022821"/>
    </source>
</evidence>
<dbReference type="Proteomes" id="UP001341281">
    <property type="component" value="Chromosome 07"/>
</dbReference>
<proteinExistence type="inferred from homology"/>
<dbReference type="InterPro" id="IPR002182">
    <property type="entry name" value="NB-ARC"/>
</dbReference>
<keyword evidence="2" id="KW-0433">Leucine-rich repeat</keyword>
<accession>A0AAQ3UBQ0</accession>
<evidence type="ECO:0000259" key="10">
    <source>
        <dbReference type="Pfam" id="PF25019"/>
    </source>
</evidence>
<dbReference type="InterPro" id="IPR058922">
    <property type="entry name" value="WHD_DRP"/>
</dbReference>
<dbReference type="InterPro" id="IPR036388">
    <property type="entry name" value="WH-like_DNA-bd_sf"/>
</dbReference>
<dbReference type="Pfam" id="PF00931">
    <property type="entry name" value="NB-ARC"/>
    <property type="match status" value="1"/>
</dbReference>
<dbReference type="GO" id="GO:0006952">
    <property type="term" value="P:defense response"/>
    <property type="evidence" value="ECO:0007669"/>
    <property type="project" value="UniProtKB-KW"/>
</dbReference>
<evidence type="ECO:0000259" key="8">
    <source>
        <dbReference type="Pfam" id="PF18052"/>
    </source>
</evidence>
<dbReference type="SUPFAM" id="SSF52058">
    <property type="entry name" value="L domain-like"/>
    <property type="match status" value="1"/>
</dbReference>
<evidence type="ECO:0000256" key="4">
    <source>
        <dbReference type="ARBA" id="ARBA00022741"/>
    </source>
</evidence>
<keyword evidence="12" id="KW-1185">Reference proteome</keyword>
<feature type="domain" description="NB-ARC" evidence="7">
    <location>
        <begin position="340"/>
        <end position="502"/>
    </location>
</feature>
<dbReference type="GO" id="GO:0043531">
    <property type="term" value="F:ADP binding"/>
    <property type="evidence" value="ECO:0007669"/>
    <property type="project" value="InterPro"/>
</dbReference>
<comment type="similarity">
    <text evidence="1">Belongs to the disease resistance NB-LRR family.</text>
</comment>
<evidence type="ECO:0000313" key="12">
    <source>
        <dbReference type="Proteomes" id="UP001341281"/>
    </source>
</evidence>
<dbReference type="InterPro" id="IPR056789">
    <property type="entry name" value="LRR_R13L1-DRL21"/>
</dbReference>
<dbReference type="GO" id="GO:0051707">
    <property type="term" value="P:response to other organism"/>
    <property type="evidence" value="ECO:0007669"/>
    <property type="project" value="UniProtKB-ARBA"/>
</dbReference>
<feature type="domain" description="R13L1/DRL21-like LRR repeat region" evidence="10">
    <location>
        <begin position="864"/>
        <end position="974"/>
    </location>
</feature>
<dbReference type="Gene3D" id="1.10.8.430">
    <property type="entry name" value="Helical domain of apoptotic protease-activating factors"/>
    <property type="match status" value="1"/>
</dbReference>
<keyword evidence="5" id="KW-0611">Plant defense</keyword>
<dbReference type="InterPro" id="IPR041118">
    <property type="entry name" value="Rx_N"/>
</dbReference>
<evidence type="ECO:0000256" key="1">
    <source>
        <dbReference type="ARBA" id="ARBA00008894"/>
    </source>
</evidence>
<dbReference type="GO" id="GO:0005524">
    <property type="term" value="F:ATP binding"/>
    <property type="evidence" value="ECO:0007669"/>
    <property type="project" value="UniProtKB-KW"/>
</dbReference>
<organism evidence="11 12">
    <name type="scientific">Paspalum notatum var. saurae</name>
    <dbReference type="NCBI Taxonomy" id="547442"/>
    <lineage>
        <taxon>Eukaryota</taxon>
        <taxon>Viridiplantae</taxon>
        <taxon>Streptophyta</taxon>
        <taxon>Embryophyta</taxon>
        <taxon>Tracheophyta</taxon>
        <taxon>Spermatophyta</taxon>
        <taxon>Magnoliopsida</taxon>
        <taxon>Liliopsida</taxon>
        <taxon>Poales</taxon>
        <taxon>Poaceae</taxon>
        <taxon>PACMAD clade</taxon>
        <taxon>Panicoideae</taxon>
        <taxon>Andropogonodae</taxon>
        <taxon>Paspaleae</taxon>
        <taxon>Paspalinae</taxon>
        <taxon>Paspalum</taxon>
    </lineage>
</organism>
<evidence type="ECO:0000256" key="6">
    <source>
        <dbReference type="ARBA" id="ARBA00022840"/>
    </source>
</evidence>
<dbReference type="InterPro" id="IPR042197">
    <property type="entry name" value="Apaf_helical"/>
</dbReference>
<dbReference type="Pfam" id="PF18052">
    <property type="entry name" value="Rx_N"/>
    <property type="match status" value="1"/>
</dbReference>
<evidence type="ECO:0000256" key="2">
    <source>
        <dbReference type="ARBA" id="ARBA00022614"/>
    </source>
</evidence>
<sequence length="1624" mass="182285">MDIVGIQAARWAIGKALGPASGGVLEAWAASSELGANIDALRTELLYAQGMLSNARGRGSGREDVHNPALAELLQKLRDLAYRADDALDEVDYFRIQDELYSTYDAADEHAGGCFRNNILNAGHTAKGIGKMLGFSSCTRSTSRGDRDETSEDTRGVLCGAWPCRGHKSSDDDQEDEASRGVLCEPWPCGRASSPQPMQQQQLTTKQAAQEEARSSCIQKLASSVRHNINIFGPNGEPQREQVVKAPKLKFDRVEMSKKVKEITEEFKPVCAKVSTILNLELLDSNRSIAQCIAMSLDTMLSKKQGYTPLLTKSAAPSRLITTAELTEPKIYGREDEKNKIIYDITKGVYCDKDLTVLPIVGPGGIGKTTLTQVIYKELQHHFEEKIWVCVSTTFSVHTLTQAIVDILKVGKNDSPEKLIEEKLKSKKFLLVLDDIWSCTDDEWRRFLVPFTKGQTKGNIILATTRFPAVAQMVKTTYQWIDLEGLDKEPIKDLFLAYVFGDKQLINEYTGLVKIGEEILKKLKGSPLAAKTVGRLLRKHLDFDHWNRVLECKEWESENGEHDIMPALKLSYDYLPFHLQQCFSYCALFPEDYKFKSEELIHFWIGLDILHSHGENKRIEDIGVNHLIELVNYGFFRKEEDDDGCACYVIHDLLHELGLKVSSHDCLNIYSHNVRFVQIPTSIRHLSINIDNISVKNRMTFDACRSDLSALAKRLKAENLHSLMIFGEYQHCFVKTLNGLFKDAKALRVVFLSNASSNVEDILHNISNCVHLRYLRVESDQDIRLPNIISRLYHLKVLDLHQCSLSEPYPTTHMSNLIKMRYFLVEDISIHSEISEVGKIKALQELGRFEIKKENQGFEARQIGQLEVCRSLGIHNLEKVETKEEADGLKLFHKANLRKLTLEWDSDESEKDSKREKEVLESLKPSGNLVELCIRGHGGVTCPSWLGENLSVQNLEKLHLDDVSWKNLPPLGELWLFDEHGKECHNCIPSTQSFNNLKRLELVKIPKLKKWLVNGYGELFSQLKVLIVKDCPEVMELQFTHHSGSEQEDETHITCFPKLEELEIEGCPKLVSPLPCIPLSSAMCSASIAQNGSGLEYLNYWEGHNSENMLRIKGKEALDSDPWMVVAFHNLSKLKVLDVSRCPPLSADHLLMLSSLKTLRLHDMCDAISLPEGDGQVGYQFPIENVTIQQFGGNGEQLTRLLSYYFPNLRSLCVHKCDKLTGLGVVAQRKQKKKDAPARSSSSSVDEVEAQIDQQQVATRGEQEIAAASDSDRLLLLPPQLQSLEIEECPSLVLCPHSLDDDGSGEGGLQGLKSLRSLRIDGCPMFLSSYSPSAFSSCSPFPISLERLSLSGTAEGMETLLPLSNLTSLTYLAIQGCGDLRGEGLWPLLAHGHLTELNIWETPNFFAGSEPSLPREQALPSPSTKPHTLRTDDVAGVLATPICTLLSSWLTQLYFNGVEEVERFTEKQEEALALLTSLEQIRFWFCDKLQRLPAGLHRLSKLKELDMYWCAAIRSVPKDCLPSSLQKLEIDKCKAMRYLPKDGLPSSLEELEITGAQPCSRCPSHSAGLFLNLHSYNLWVLSGSMHGSGFSSGTSQHMPSTMYVELECLLQRGDHVMLHAWLHF</sequence>
<dbReference type="CDD" id="cd00009">
    <property type="entry name" value="AAA"/>
    <property type="match status" value="1"/>
</dbReference>
<feature type="domain" description="Disease resistance N-terminal" evidence="8">
    <location>
        <begin position="31"/>
        <end position="97"/>
    </location>
</feature>
<evidence type="ECO:0000313" key="11">
    <source>
        <dbReference type="EMBL" id="WVZ87245.1"/>
    </source>
</evidence>
<protein>
    <recommendedName>
        <fullName evidence="13">AAA+ ATPase domain-containing protein</fullName>
    </recommendedName>
</protein>
<dbReference type="Pfam" id="PF25019">
    <property type="entry name" value="LRR_R13L1-DRL21"/>
    <property type="match status" value="1"/>
</dbReference>
<evidence type="ECO:0000259" key="9">
    <source>
        <dbReference type="Pfam" id="PF23559"/>
    </source>
</evidence>
<gene>
    <name evidence="11" type="ORF">U9M48_033915</name>
</gene>
<dbReference type="Gene3D" id="3.80.10.10">
    <property type="entry name" value="Ribonuclease Inhibitor"/>
    <property type="match status" value="4"/>
</dbReference>
<dbReference type="InterPro" id="IPR032675">
    <property type="entry name" value="LRR_dom_sf"/>
</dbReference>
<feature type="domain" description="Disease resistance protein winged helix" evidence="9">
    <location>
        <begin position="588"/>
        <end position="657"/>
    </location>
</feature>
<keyword evidence="6" id="KW-0067">ATP-binding</keyword>
<dbReference type="Gene3D" id="1.10.10.10">
    <property type="entry name" value="Winged helix-like DNA-binding domain superfamily/Winged helix DNA-binding domain"/>
    <property type="match status" value="1"/>
</dbReference>
<keyword evidence="3" id="KW-0677">Repeat</keyword>
<name>A0AAQ3UBQ0_PASNO</name>
<keyword evidence="4" id="KW-0547">Nucleotide-binding</keyword>
<evidence type="ECO:0000256" key="3">
    <source>
        <dbReference type="ARBA" id="ARBA00022737"/>
    </source>
</evidence>
<reference evidence="11 12" key="1">
    <citation type="submission" date="2024-02" db="EMBL/GenBank/DDBJ databases">
        <title>High-quality chromosome-scale genome assembly of Pensacola bahiagrass (Paspalum notatum Flugge var. saurae).</title>
        <authorList>
            <person name="Vega J.M."/>
            <person name="Podio M."/>
            <person name="Orjuela J."/>
            <person name="Siena L.A."/>
            <person name="Pessino S.C."/>
            <person name="Combes M.C."/>
            <person name="Mariac C."/>
            <person name="Albertini E."/>
            <person name="Pupilli F."/>
            <person name="Ortiz J.P.A."/>
            <person name="Leblanc O."/>
        </authorList>
    </citation>
    <scope>NUCLEOTIDE SEQUENCE [LARGE SCALE GENOMIC DNA]</scope>
    <source>
        <strain evidence="11">R1</strain>
        <tissue evidence="11">Leaf</tissue>
    </source>
</reference>
<dbReference type="InterPro" id="IPR027417">
    <property type="entry name" value="P-loop_NTPase"/>
</dbReference>
<evidence type="ECO:0008006" key="13">
    <source>
        <dbReference type="Google" id="ProtNLM"/>
    </source>
</evidence>